<keyword evidence="2" id="KW-1185">Reference proteome</keyword>
<evidence type="ECO:0000313" key="2">
    <source>
        <dbReference type="Proteomes" id="UP000186744"/>
    </source>
</evidence>
<reference evidence="2" key="1">
    <citation type="submission" date="2017-01" db="EMBL/GenBank/DDBJ databases">
        <authorList>
            <person name="Varghese N."/>
            <person name="Submissions S."/>
        </authorList>
    </citation>
    <scope>NUCLEOTIDE SEQUENCE [LARGE SCALE GENOMIC DNA]</scope>
    <source>
        <strain evidence="2">DSM 18017</strain>
    </source>
</reference>
<dbReference type="AlphaFoldDB" id="A0A1N7QDR3"/>
<proteinExistence type="predicted"/>
<protein>
    <submittedName>
        <fullName evidence="1">Uncharacterized protein</fullName>
    </submittedName>
</protein>
<name>A0A1N7QDR3_9FLAO</name>
<organism evidence="1 2">
    <name type="scientific">Chryseobacterium ureilyticum</name>
    <dbReference type="NCBI Taxonomy" id="373668"/>
    <lineage>
        <taxon>Bacteria</taxon>
        <taxon>Pseudomonadati</taxon>
        <taxon>Bacteroidota</taxon>
        <taxon>Flavobacteriia</taxon>
        <taxon>Flavobacteriales</taxon>
        <taxon>Weeksellaceae</taxon>
        <taxon>Chryseobacterium group</taxon>
        <taxon>Chryseobacterium</taxon>
    </lineage>
</organism>
<dbReference type="EMBL" id="FTOL01000009">
    <property type="protein sequence ID" value="SIT21021.1"/>
    <property type="molecule type" value="Genomic_DNA"/>
</dbReference>
<dbReference type="Proteomes" id="UP000186744">
    <property type="component" value="Unassembled WGS sequence"/>
</dbReference>
<sequence length="193" mass="22584">MKNYWYVLFLFLINCKSQKHDVIIKSKFYDDKQLTLSKTVVGKPEDSIALNVPVGLLFENLSSEKVVILNYKTFIQNNSESWRHLVFNENKEEFKIDKEVVNPHQIRNFKFIIGLIISRKEADNILKKKNSEKDINTLNGIKDSINVGNISEFSKLNPDFFSRYSKPKDSIGFMFVNDDDKKNIKIKMIKLKL</sequence>
<dbReference type="RefSeq" id="WP_076553532.1">
    <property type="nucleotide sequence ID" value="NZ_FTOL01000009.1"/>
</dbReference>
<accession>A0A1N7QDR3</accession>
<dbReference type="STRING" id="373668.SAMN05421786_10940"/>
<gene>
    <name evidence="1" type="ORF">SAMN05421786_10940</name>
</gene>
<evidence type="ECO:0000313" key="1">
    <source>
        <dbReference type="EMBL" id="SIT21021.1"/>
    </source>
</evidence>